<dbReference type="PANTHER" id="PTHR30024:SF48">
    <property type="entry name" value="ABC TRANSPORTER SUBSTRATE-BINDING PROTEIN"/>
    <property type="match status" value="1"/>
</dbReference>
<dbReference type="InterPro" id="IPR001638">
    <property type="entry name" value="Solute-binding_3/MltF_N"/>
</dbReference>
<dbReference type="CDD" id="cd13558">
    <property type="entry name" value="PBP2_SsuA_like_2"/>
    <property type="match status" value="1"/>
</dbReference>
<name>A0A1I1LGL9_9GAMM</name>
<dbReference type="GO" id="GO:0016020">
    <property type="term" value="C:membrane"/>
    <property type="evidence" value="ECO:0007669"/>
    <property type="project" value="InterPro"/>
</dbReference>
<accession>A0A1I1LGL9</accession>
<sequence>MKGLKSHAVNALVALTLTGALTGALLGTQAHAETTLRIADQKGNMRAQLEAAKALEGIDYRIEWSEFPAAAPLAEALNAGAVDAGIIGDAPLVFALAARADIKAIAADQSDPYGTAVIVGPDSPAHDIEDLKGKQIATGRGSIGHYIALRALAEHGLGPDDVRFRFMGPVDARIALQTGSVDAWATWEPYTSLAEITQHARVVANGRGLIAGNSFVVATDRALEDPDQRAALQDYLKRLQKAQQWSYTHLDEYAHKLADIIGFPVEVARKQYARRQLHWTPIDDQVVAQQQATADFYHDVGLIPEALDVGPTFDRGFTLNQTTQSPSREP</sequence>
<dbReference type="FunFam" id="3.40.190.10:FF:000050">
    <property type="entry name" value="Sulfonate ABC transporter substrate-binding protein"/>
    <property type="match status" value="1"/>
</dbReference>
<feature type="signal peptide" evidence="6">
    <location>
        <begin position="1"/>
        <end position="32"/>
    </location>
</feature>
<dbReference type="SUPFAM" id="SSF53850">
    <property type="entry name" value="Periplasmic binding protein-like II"/>
    <property type="match status" value="1"/>
</dbReference>
<dbReference type="Pfam" id="PF12974">
    <property type="entry name" value="Phosphonate-bd"/>
    <property type="match status" value="1"/>
</dbReference>
<keyword evidence="9" id="KW-1185">Reference proteome</keyword>
<evidence type="ECO:0000259" key="7">
    <source>
        <dbReference type="SMART" id="SM00062"/>
    </source>
</evidence>
<evidence type="ECO:0000313" key="9">
    <source>
        <dbReference type="Proteomes" id="UP000199046"/>
    </source>
</evidence>
<keyword evidence="2" id="KW-0813">Transport</keyword>
<protein>
    <recommendedName>
        <fullName evidence="5">Putative aliphatic sulfonates-binding protein</fullName>
    </recommendedName>
</protein>
<gene>
    <name evidence="8" type="ORF">SAMN05421848_2457</name>
</gene>
<dbReference type="OrthoDB" id="286202at2"/>
<evidence type="ECO:0000256" key="4">
    <source>
        <dbReference type="ARBA" id="ARBA00055538"/>
    </source>
</evidence>
<evidence type="ECO:0000256" key="1">
    <source>
        <dbReference type="ARBA" id="ARBA00010742"/>
    </source>
</evidence>
<dbReference type="AlphaFoldDB" id="A0A1I1LGL9"/>
<dbReference type="GO" id="GO:0042626">
    <property type="term" value="F:ATPase-coupled transmembrane transporter activity"/>
    <property type="evidence" value="ECO:0007669"/>
    <property type="project" value="InterPro"/>
</dbReference>
<evidence type="ECO:0000256" key="3">
    <source>
        <dbReference type="ARBA" id="ARBA00022729"/>
    </source>
</evidence>
<feature type="domain" description="Solute-binding protein family 3/N-terminal" evidence="7">
    <location>
        <begin position="35"/>
        <end position="249"/>
    </location>
</feature>
<dbReference type="RefSeq" id="WP_090134460.1">
    <property type="nucleotide sequence ID" value="NZ_FOLY01000005.1"/>
</dbReference>
<dbReference type="EMBL" id="FOLY01000005">
    <property type="protein sequence ID" value="SFC72337.1"/>
    <property type="molecule type" value="Genomic_DNA"/>
</dbReference>
<organism evidence="8 9">
    <name type="scientific">Kushneria avicenniae</name>
    <dbReference type="NCBI Taxonomy" id="402385"/>
    <lineage>
        <taxon>Bacteria</taxon>
        <taxon>Pseudomonadati</taxon>
        <taxon>Pseudomonadota</taxon>
        <taxon>Gammaproteobacteria</taxon>
        <taxon>Oceanospirillales</taxon>
        <taxon>Halomonadaceae</taxon>
        <taxon>Kushneria</taxon>
    </lineage>
</organism>
<dbReference type="NCBIfam" id="TIGR01728">
    <property type="entry name" value="SsuA_fam"/>
    <property type="match status" value="1"/>
</dbReference>
<dbReference type="InterPro" id="IPR010067">
    <property type="entry name" value="ABC_SsuA_sub-bd"/>
</dbReference>
<dbReference type="Proteomes" id="UP000199046">
    <property type="component" value="Unassembled WGS sequence"/>
</dbReference>
<evidence type="ECO:0000256" key="6">
    <source>
        <dbReference type="SAM" id="SignalP"/>
    </source>
</evidence>
<proteinExistence type="inferred from homology"/>
<evidence type="ECO:0000256" key="5">
    <source>
        <dbReference type="ARBA" id="ARBA00070228"/>
    </source>
</evidence>
<comment type="similarity">
    <text evidence="1">Belongs to the bacterial solute-binding protein SsuA/TauA family.</text>
</comment>
<dbReference type="PANTHER" id="PTHR30024">
    <property type="entry name" value="ALIPHATIC SULFONATES-BINDING PROTEIN-RELATED"/>
    <property type="match status" value="1"/>
</dbReference>
<dbReference type="Gene3D" id="3.40.190.10">
    <property type="entry name" value="Periplasmic binding protein-like II"/>
    <property type="match status" value="2"/>
</dbReference>
<dbReference type="SMART" id="SM00062">
    <property type="entry name" value="PBPb"/>
    <property type="match status" value="1"/>
</dbReference>
<evidence type="ECO:0000313" key="8">
    <source>
        <dbReference type="EMBL" id="SFC72337.1"/>
    </source>
</evidence>
<reference evidence="9" key="1">
    <citation type="submission" date="2016-10" db="EMBL/GenBank/DDBJ databases">
        <authorList>
            <person name="Varghese N."/>
            <person name="Submissions S."/>
        </authorList>
    </citation>
    <scope>NUCLEOTIDE SEQUENCE [LARGE SCALE GENOMIC DNA]</scope>
    <source>
        <strain evidence="9">DSM 23439</strain>
    </source>
</reference>
<comment type="function">
    <text evidence="4">Part of a binding-protein-dependent transport system for aliphatic sulfonates. Putative binding protein.</text>
</comment>
<feature type="chain" id="PRO_5011640961" description="Putative aliphatic sulfonates-binding protein" evidence="6">
    <location>
        <begin position="33"/>
        <end position="330"/>
    </location>
</feature>
<dbReference type="STRING" id="402385.SAMN05421848_2457"/>
<evidence type="ECO:0000256" key="2">
    <source>
        <dbReference type="ARBA" id="ARBA00022448"/>
    </source>
</evidence>
<keyword evidence="3 6" id="KW-0732">Signal</keyword>